<dbReference type="Gene3D" id="3.40.50.720">
    <property type="entry name" value="NAD(P)-binding Rossmann-like Domain"/>
    <property type="match status" value="1"/>
</dbReference>
<sequence>MWQSGEPAATVAAVFLFWVVPLVLMLTLGRAKQTRVATTEFINLKSYYWPAYRESMTSMEGTTIAITGCTSGIGLRLAITLAELKAKVLLLNRPSPLAEDALDKVSAAASAAGGPSPSMISCDLQSFAKTREAGVALQTLCGANGLDVLCNNAGVMNKDDVATEDGVDLQMGVNHLAAFLLTKYAMPCLEKAAALRGEARVVQQSSCLRALPSAEKNWDNTLQQKYLEKNGGNLGGSVSSLAASGPNWQRYQQSKLANVAFTYALHDRLAATQSKVKALVAHPGTAPTSLHGGANPGLLLKLVAWMLMQSTEDGTMGIARCCCDPEAKSGEFYGPLGKGLQQDHDTAAYKGKAVVMPQVELADAVTREMLWKVSNATTGAAFEV</sequence>
<evidence type="ECO:0000256" key="1">
    <source>
        <dbReference type="ARBA" id="ARBA00023002"/>
    </source>
</evidence>
<evidence type="ECO:0000313" key="3">
    <source>
        <dbReference type="EMBL" id="CAD8479569.1"/>
    </source>
</evidence>
<feature type="chain" id="PRO_5030689316" description="Protochlorophyllide reductase" evidence="2">
    <location>
        <begin position="32"/>
        <end position="384"/>
    </location>
</feature>
<organism evidence="3">
    <name type="scientific">Phaeocystis antarctica</name>
    <dbReference type="NCBI Taxonomy" id="33657"/>
    <lineage>
        <taxon>Eukaryota</taxon>
        <taxon>Haptista</taxon>
        <taxon>Haptophyta</taxon>
        <taxon>Prymnesiophyceae</taxon>
        <taxon>Phaeocystales</taxon>
        <taxon>Phaeocystaceae</taxon>
        <taxon>Phaeocystis</taxon>
    </lineage>
</organism>
<dbReference type="EMBL" id="HBEP01011026">
    <property type="protein sequence ID" value="CAD8479569.1"/>
    <property type="molecule type" value="Transcribed_RNA"/>
</dbReference>
<dbReference type="SUPFAM" id="SSF51735">
    <property type="entry name" value="NAD(P)-binding Rossmann-fold domains"/>
    <property type="match status" value="1"/>
</dbReference>
<evidence type="ECO:0008006" key="4">
    <source>
        <dbReference type="Google" id="ProtNLM"/>
    </source>
</evidence>
<dbReference type="AlphaFoldDB" id="A0A7S0EAJ6"/>
<dbReference type="GO" id="GO:0016491">
    <property type="term" value="F:oxidoreductase activity"/>
    <property type="evidence" value="ECO:0007669"/>
    <property type="project" value="UniProtKB-KW"/>
</dbReference>
<protein>
    <recommendedName>
        <fullName evidence="4">Protochlorophyllide reductase</fullName>
    </recommendedName>
</protein>
<reference evidence="3" key="1">
    <citation type="submission" date="2021-01" db="EMBL/GenBank/DDBJ databases">
        <authorList>
            <person name="Corre E."/>
            <person name="Pelletier E."/>
            <person name="Niang G."/>
            <person name="Scheremetjew M."/>
            <person name="Finn R."/>
            <person name="Kale V."/>
            <person name="Holt S."/>
            <person name="Cochrane G."/>
            <person name="Meng A."/>
            <person name="Brown T."/>
            <person name="Cohen L."/>
        </authorList>
    </citation>
    <scope>NUCLEOTIDE SEQUENCE</scope>
    <source>
        <strain evidence="3">CCMP1374</strain>
    </source>
</reference>
<dbReference type="PANTHER" id="PTHR43157:SF31">
    <property type="entry name" value="PHOSPHATIDYLINOSITOL-GLYCAN BIOSYNTHESIS CLASS F PROTEIN"/>
    <property type="match status" value="1"/>
</dbReference>
<proteinExistence type="predicted"/>
<gene>
    <name evidence="3" type="ORF">PANT1444_LOCUS6195</name>
</gene>
<dbReference type="PRINTS" id="PR00081">
    <property type="entry name" value="GDHRDH"/>
</dbReference>
<keyword evidence="1" id="KW-0560">Oxidoreductase</keyword>
<feature type="signal peptide" evidence="2">
    <location>
        <begin position="1"/>
        <end position="31"/>
    </location>
</feature>
<name>A0A7S0EAJ6_9EUKA</name>
<dbReference type="Pfam" id="PF00106">
    <property type="entry name" value="adh_short"/>
    <property type="match status" value="1"/>
</dbReference>
<accession>A0A7S0EAJ6</accession>
<keyword evidence="2" id="KW-0732">Signal</keyword>
<dbReference type="InterPro" id="IPR002347">
    <property type="entry name" value="SDR_fam"/>
</dbReference>
<evidence type="ECO:0000256" key="2">
    <source>
        <dbReference type="SAM" id="SignalP"/>
    </source>
</evidence>
<dbReference type="PANTHER" id="PTHR43157">
    <property type="entry name" value="PHOSPHATIDYLINOSITOL-GLYCAN BIOSYNTHESIS CLASS F PROTEIN-RELATED"/>
    <property type="match status" value="1"/>
</dbReference>
<dbReference type="InterPro" id="IPR036291">
    <property type="entry name" value="NAD(P)-bd_dom_sf"/>
</dbReference>